<keyword evidence="3 6" id="KW-1133">Transmembrane helix</keyword>
<evidence type="ECO:0000256" key="4">
    <source>
        <dbReference type="ARBA" id="ARBA00023136"/>
    </source>
</evidence>
<feature type="chain" id="PRO_5042255695" description="Mid2 domain-containing protein" evidence="7">
    <location>
        <begin position="24"/>
        <end position="467"/>
    </location>
</feature>
<evidence type="ECO:0008006" key="10">
    <source>
        <dbReference type="Google" id="ProtNLM"/>
    </source>
</evidence>
<protein>
    <recommendedName>
        <fullName evidence="10">Mid2 domain-containing protein</fullName>
    </recommendedName>
</protein>
<evidence type="ECO:0000256" key="7">
    <source>
        <dbReference type="SAM" id="SignalP"/>
    </source>
</evidence>
<feature type="compositionally biased region" description="Low complexity" evidence="5">
    <location>
        <begin position="347"/>
        <end position="359"/>
    </location>
</feature>
<feature type="region of interest" description="Disordered" evidence="5">
    <location>
        <begin position="88"/>
        <end position="126"/>
    </location>
</feature>
<dbReference type="AlphaFoldDB" id="A0AAE0J427"/>
<feature type="signal peptide" evidence="7">
    <location>
        <begin position="1"/>
        <end position="23"/>
    </location>
</feature>
<feature type="compositionally biased region" description="Low complexity" evidence="5">
    <location>
        <begin position="215"/>
        <end position="231"/>
    </location>
</feature>
<evidence type="ECO:0000256" key="6">
    <source>
        <dbReference type="SAM" id="Phobius"/>
    </source>
</evidence>
<accession>A0AAE0J427</accession>
<dbReference type="Proteomes" id="UP001286456">
    <property type="component" value="Unassembled WGS sequence"/>
</dbReference>
<organism evidence="8 9">
    <name type="scientific">Cercophora scortea</name>
    <dbReference type="NCBI Taxonomy" id="314031"/>
    <lineage>
        <taxon>Eukaryota</taxon>
        <taxon>Fungi</taxon>
        <taxon>Dikarya</taxon>
        <taxon>Ascomycota</taxon>
        <taxon>Pezizomycotina</taxon>
        <taxon>Sordariomycetes</taxon>
        <taxon>Sordariomycetidae</taxon>
        <taxon>Sordariales</taxon>
        <taxon>Lasiosphaeriaceae</taxon>
        <taxon>Cercophora</taxon>
    </lineage>
</organism>
<comment type="caution">
    <text evidence="8">The sequence shown here is derived from an EMBL/GenBank/DDBJ whole genome shotgun (WGS) entry which is preliminary data.</text>
</comment>
<feature type="region of interest" description="Disordered" evidence="5">
    <location>
        <begin position="310"/>
        <end position="436"/>
    </location>
</feature>
<feature type="transmembrane region" description="Helical" evidence="6">
    <location>
        <begin position="251"/>
        <end position="273"/>
    </location>
</feature>
<dbReference type="PANTHER" id="PTHR15549:SF27">
    <property type="entry name" value="CHITIN-BINDING TYPE-1 DOMAIN-CONTAINING PROTEIN"/>
    <property type="match status" value="1"/>
</dbReference>
<keyword evidence="4 6" id="KW-0472">Membrane</keyword>
<gene>
    <name evidence="8" type="ORF">B0T19DRAFT_409664</name>
</gene>
<dbReference type="GO" id="GO:0016020">
    <property type="term" value="C:membrane"/>
    <property type="evidence" value="ECO:0007669"/>
    <property type="project" value="UniProtKB-SubCell"/>
</dbReference>
<proteinExistence type="predicted"/>
<sequence>MRISTAKAWLAGAVSLAIVGVRGDDDLTFQLTAFVADSDITTAVFAVNGTSRSRMFPWITSTSITIDGVNLWVLFANGTEGIIATNSTSGGKKPAISGDAAVDTPAPTLSNPSTTSRNSKRGPIFGEAPPVIDIEVRSGGNGSVTVEDLNAISGYPKQPLYFEVMWTNMQGQGRSFSRAFAVINTASDNAAFGIAANNPVFKDQSPYKPEKRPASSTSTTTPTTVTPTETPILGFGTGPSDETGLSTGAKAGIAVGCVVIGLALLAVLAWLFLRRRRQQQRQQQNAVGGAAGPYAVQRSRTDELIAEKEASAGVDASPHSPYSDDGANANGVIGSRGEPPSPQYNTPQAAAAAAVPMMAAHHHHSSAEPPQAHEQQARSYTPYSDRNSLGNGAAPPPPAQPQMGSPGTPRAPSIAQSDDVARSPHTSAVVPSQYAHLVEEGMTEDEIRRLEEEERQLDAAIEQAGRR</sequence>
<name>A0AAE0J427_9PEZI</name>
<keyword evidence="9" id="KW-1185">Reference proteome</keyword>
<keyword evidence="7" id="KW-0732">Signal</keyword>
<evidence type="ECO:0000313" key="9">
    <source>
        <dbReference type="Proteomes" id="UP001286456"/>
    </source>
</evidence>
<evidence type="ECO:0000256" key="3">
    <source>
        <dbReference type="ARBA" id="ARBA00022989"/>
    </source>
</evidence>
<evidence type="ECO:0000256" key="1">
    <source>
        <dbReference type="ARBA" id="ARBA00004167"/>
    </source>
</evidence>
<feature type="compositionally biased region" description="Polar residues" evidence="5">
    <location>
        <begin position="107"/>
        <end position="117"/>
    </location>
</feature>
<evidence type="ECO:0000256" key="2">
    <source>
        <dbReference type="ARBA" id="ARBA00022692"/>
    </source>
</evidence>
<feature type="compositionally biased region" description="Polar residues" evidence="5">
    <location>
        <begin position="377"/>
        <end position="390"/>
    </location>
</feature>
<dbReference type="EMBL" id="JAUEPO010000001">
    <property type="protein sequence ID" value="KAK3336509.1"/>
    <property type="molecule type" value="Genomic_DNA"/>
</dbReference>
<evidence type="ECO:0000256" key="5">
    <source>
        <dbReference type="SAM" id="MobiDB-lite"/>
    </source>
</evidence>
<evidence type="ECO:0000313" key="8">
    <source>
        <dbReference type="EMBL" id="KAK3336509.1"/>
    </source>
</evidence>
<dbReference type="InterPro" id="IPR051694">
    <property type="entry name" value="Immunoregulatory_rcpt-like"/>
</dbReference>
<comment type="subcellular location">
    <subcellularLocation>
        <location evidence="1">Membrane</location>
        <topology evidence="1">Single-pass membrane protein</topology>
    </subcellularLocation>
</comment>
<reference evidence="8" key="2">
    <citation type="submission" date="2023-06" db="EMBL/GenBank/DDBJ databases">
        <authorList>
            <consortium name="Lawrence Berkeley National Laboratory"/>
            <person name="Haridas S."/>
            <person name="Hensen N."/>
            <person name="Bonometti L."/>
            <person name="Westerberg I."/>
            <person name="Brannstrom I.O."/>
            <person name="Guillou S."/>
            <person name="Cros-Aarteil S."/>
            <person name="Calhoun S."/>
            <person name="Kuo A."/>
            <person name="Mondo S."/>
            <person name="Pangilinan J."/>
            <person name="Riley R."/>
            <person name="Labutti K."/>
            <person name="Andreopoulos B."/>
            <person name="Lipzen A."/>
            <person name="Chen C."/>
            <person name="Yanf M."/>
            <person name="Daum C."/>
            <person name="Ng V."/>
            <person name="Clum A."/>
            <person name="Steindorff A."/>
            <person name="Ohm R."/>
            <person name="Martin F."/>
            <person name="Silar P."/>
            <person name="Natvig D."/>
            <person name="Lalanne C."/>
            <person name="Gautier V."/>
            <person name="Ament-Velasquez S.L."/>
            <person name="Kruys A."/>
            <person name="Hutchinson M.I."/>
            <person name="Powell A.J."/>
            <person name="Barry K."/>
            <person name="Miller A.N."/>
            <person name="Grigoriev I.V."/>
            <person name="Debuchy R."/>
            <person name="Gladieux P."/>
            <person name="Thoren M.H."/>
            <person name="Johannesson H."/>
        </authorList>
    </citation>
    <scope>NUCLEOTIDE SEQUENCE</scope>
    <source>
        <strain evidence="8">SMH4131-1</strain>
    </source>
</reference>
<feature type="region of interest" description="Disordered" evidence="5">
    <location>
        <begin position="202"/>
        <end position="241"/>
    </location>
</feature>
<keyword evidence="2 6" id="KW-0812">Transmembrane</keyword>
<dbReference type="PANTHER" id="PTHR15549">
    <property type="entry name" value="PAIRED IMMUNOGLOBULIN-LIKE TYPE 2 RECEPTOR"/>
    <property type="match status" value="1"/>
</dbReference>
<reference evidence="8" key="1">
    <citation type="journal article" date="2023" name="Mol. Phylogenet. Evol.">
        <title>Genome-scale phylogeny and comparative genomics of the fungal order Sordariales.</title>
        <authorList>
            <person name="Hensen N."/>
            <person name="Bonometti L."/>
            <person name="Westerberg I."/>
            <person name="Brannstrom I.O."/>
            <person name="Guillou S."/>
            <person name="Cros-Aarteil S."/>
            <person name="Calhoun S."/>
            <person name="Haridas S."/>
            <person name="Kuo A."/>
            <person name="Mondo S."/>
            <person name="Pangilinan J."/>
            <person name="Riley R."/>
            <person name="LaButti K."/>
            <person name="Andreopoulos B."/>
            <person name="Lipzen A."/>
            <person name="Chen C."/>
            <person name="Yan M."/>
            <person name="Daum C."/>
            <person name="Ng V."/>
            <person name="Clum A."/>
            <person name="Steindorff A."/>
            <person name="Ohm R.A."/>
            <person name="Martin F."/>
            <person name="Silar P."/>
            <person name="Natvig D.O."/>
            <person name="Lalanne C."/>
            <person name="Gautier V."/>
            <person name="Ament-Velasquez S.L."/>
            <person name="Kruys A."/>
            <person name="Hutchinson M.I."/>
            <person name="Powell A.J."/>
            <person name="Barry K."/>
            <person name="Miller A.N."/>
            <person name="Grigoriev I.V."/>
            <person name="Debuchy R."/>
            <person name="Gladieux P."/>
            <person name="Hiltunen Thoren M."/>
            <person name="Johannesson H."/>
        </authorList>
    </citation>
    <scope>NUCLEOTIDE SEQUENCE</scope>
    <source>
        <strain evidence="8">SMH4131-1</strain>
    </source>
</reference>
<dbReference type="GO" id="GO:0071944">
    <property type="term" value="C:cell periphery"/>
    <property type="evidence" value="ECO:0007669"/>
    <property type="project" value="UniProtKB-ARBA"/>
</dbReference>